<dbReference type="EMBL" id="BLWD01000001">
    <property type="protein sequence ID" value="GFN03918.1"/>
    <property type="molecule type" value="Genomic_DNA"/>
</dbReference>
<feature type="compositionally biased region" description="Low complexity" evidence="1">
    <location>
        <begin position="13"/>
        <end position="30"/>
    </location>
</feature>
<comment type="caution">
    <text evidence="3">The sequence shown here is derived from an EMBL/GenBank/DDBJ whole genome shotgun (WGS) entry which is preliminary data.</text>
</comment>
<evidence type="ECO:0000259" key="2">
    <source>
        <dbReference type="SMART" id="SM00507"/>
    </source>
</evidence>
<dbReference type="SMART" id="SM00507">
    <property type="entry name" value="HNHc"/>
    <property type="match status" value="1"/>
</dbReference>
<feature type="domain" description="HNH nuclease" evidence="2">
    <location>
        <begin position="138"/>
        <end position="187"/>
    </location>
</feature>
<sequence length="246" mass="26481">MADRTVRAAALVGPPSGTGPAPAAPGGEKNPPGPLPVRGGALTRHEERLRSDRPGASHAPPAYKEASTVPHVLVLNASYEPLGVVPLRRALVLVLENKAICLEETGAFLHSATRAVPAPSVVRLKRFVRVPYRGPVPLTRRALFARDGGRCMYCGAAATSVDHVIPRSRGGQHAWDNVVAACRRCNHVKADRHLPELGWRLRHQPAPPTGLAWRIIGTGHRDPRWLPYLQPFGADDVMARIDGVSA</sequence>
<dbReference type="PANTHER" id="PTHR33877">
    <property type="entry name" value="SLL1193 PROTEIN"/>
    <property type="match status" value="1"/>
</dbReference>
<feature type="region of interest" description="Disordered" evidence="1">
    <location>
        <begin position="1"/>
        <end position="40"/>
    </location>
</feature>
<evidence type="ECO:0000313" key="3">
    <source>
        <dbReference type="EMBL" id="GFN03918.1"/>
    </source>
</evidence>
<dbReference type="InterPro" id="IPR003615">
    <property type="entry name" value="HNH_nuc"/>
</dbReference>
<dbReference type="Gene3D" id="1.10.30.50">
    <property type="match status" value="1"/>
</dbReference>
<organism evidence="3 4">
    <name type="scientific">Streptomyces microflavus</name>
    <name type="common">Streptomyces lipmanii</name>
    <dbReference type="NCBI Taxonomy" id="1919"/>
    <lineage>
        <taxon>Bacteria</taxon>
        <taxon>Bacillati</taxon>
        <taxon>Actinomycetota</taxon>
        <taxon>Actinomycetes</taxon>
        <taxon>Kitasatosporales</taxon>
        <taxon>Streptomycetaceae</taxon>
        <taxon>Streptomyces</taxon>
    </lineage>
</organism>
<dbReference type="PANTHER" id="PTHR33877:SF2">
    <property type="entry name" value="OS07G0170200 PROTEIN"/>
    <property type="match status" value="1"/>
</dbReference>
<dbReference type="AlphaFoldDB" id="A0A7J0CNP7"/>
<proteinExistence type="predicted"/>
<dbReference type="InterPro" id="IPR029471">
    <property type="entry name" value="HNH_5"/>
</dbReference>
<protein>
    <recommendedName>
        <fullName evidence="2">HNH nuclease domain-containing protein</fullName>
    </recommendedName>
</protein>
<accession>A0A7J0CNP7</accession>
<dbReference type="InterPro" id="IPR052892">
    <property type="entry name" value="NA-targeting_endonuclease"/>
</dbReference>
<dbReference type="CDD" id="cd00085">
    <property type="entry name" value="HNHc"/>
    <property type="match status" value="1"/>
</dbReference>
<evidence type="ECO:0000256" key="1">
    <source>
        <dbReference type="SAM" id="MobiDB-lite"/>
    </source>
</evidence>
<dbReference type="Pfam" id="PF14279">
    <property type="entry name" value="HNH_5"/>
    <property type="match status" value="1"/>
</dbReference>
<evidence type="ECO:0000313" key="4">
    <source>
        <dbReference type="Proteomes" id="UP000498740"/>
    </source>
</evidence>
<gene>
    <name evidence="3" type="ORF">Smic_24740</name>
</gene>
<reference evidence="3 4" key="1">
    <citation type="submission" date="2020-05" db="EMBL/GenBank/DDBJ databases">
        <title>Whole genome shotgun sequence of Streptomyces microflavus NBRC 13062.</title>
        <authorList>
            <person name="Komaki H."/>
            <person name="Tamura T."/>
        </authorList>
    </citation>
    <scope>NUCLEOTIDE SEQUENCE [LARGE SCALE GENOMIC DNA]</scope>
    <source>
        <strain evidence="3 4">NBRC 13062</strain>
    </source>
</reference>
<name>A0A7J0CNP7_STRMI</name>
<dbReference type="FunFam" id="1.10.30.50:FF:000001">
    <property type="entry name" value="HNH endonuclease"/>
    <property type="match status" value="1"/>
</dbReference>
<dbReference type="Proteomes" id="UP000498740">
    <property type="component" value="Unassembled WGS sequence"/>
</dbReference>